<evidence type="ECO:0000313" key="3">
    <source>
        <dbReference type="Proteomes" id="UP001605990"/>
    </source>
</evidence>
<feature type="non-terminal residue" evidence="2">
    <location>
        <position position="70"/>
    </location>
</feature>
<gene>
    <name evidence="2" type="ORF">ACGU38_11750</name>
</gene>
<dbReference type="RefSeq" id="WP_394393697.1">
    <property type="nucleotide sequence ID" value="NZ_JBIENY010000184.1"/>
</dbReference>
<evidence type="ECO:0000256" key="1">
    <source>
        <dbReference type="ARBA" id="ARBA00008525"/>
    </source>
</evidence>
<name>A0ABW7DZ88_STRRO</name>
<accession>A0ABW7DZ88</accession>
<keyword evidence="3" id="KW-1185">Reference proteome</keyword>
<dbReference type="Pfam" id="PF03691">
    <property type="entry name" value="UPF0167"/>
    <property type="match status" value="1"/>
</dbReference>
<comment type="similarity">
    <text evidence="1">Belongs to the UPF0167 family.</text>
</comment>
<evidence type="ECO:0000313" key="2">
    <source>
        <dbReference type="EMBL" id="MFG6296016.1"/>
    </source>
</evidence>
<dbReference type="Proteomes" id="UP001605990">
    <property type="component" value="Unassembled WGS sequence"/>
</dbReference>
<reference evidence="2 3" key="1">
    <citation type="submission" date="2024-10" db="EMBL/GenBank/DDBJ databases">
        <title>Draft genome assembly of a novel steroid transforming actinomycete isolated from African clawed frog Xenopus laevis.</title>
        <authorList>
            <person name="Bragin E."/>
            <person name="Kollerov V."/>
            <person name="Donova M.V."/>
        </authorList>
    </citation>
    <scope>NUCLEOTIDE SEQUENCE [LARGE SCALE GENOMIC DNA]</scope>
    <source>
        <strain evidence="2 3">MTOC-St3</strain>
    </source>
</reference>
<sequence length="70" mass="7708">MMSVDACTPGFSSWQDPRWFFHCGEGTAFMGVVGAAELAAFPDARQELRSEAGAGGGLPRQWRAIWMLWT</sequence>
<proteinExistence type="inferred from homology"/>
<dbReference type="InterPro" id="IPR005363">
    <property type="entry name" value="UPF0167"/>
</dbReference>
<comment type="caution">
    <text evidence="2">The sequence shown here is derived from an EMBL/GenBank/DDBJ whole genome shotgun (WGS) entry which is preliminary data.</text>
</comment>
<dbReference type="EMBL" id="JBIENY010000184">
    <property type="protein sequence ID" value="MFG6296016.1"/>
    <property type="molecule type" value="Genomic_DNA"/>
</dbReference>
<organism evidence="2 3">
    <name type="scientific">Streptomyces rochei</name>
    <name type="common">Streptomyces parvullus</name>
    <dbReference type="NCBI Taxonomy" id="1928"/>
    <lineage>
        <taxon>Bacteria</taxon>
        <taxon>Bacillati</taxon>
        <taxon>Actinomycetota</taxon>
        <taxon>Actinomycetes</taxon>
        <taxon>Kitasatosporales</taxon>
        <taxon>Streptomycetaceae</taxon>
        <taxon>Streptomyces</taxon>
        <taxon>Streptomyces rochei group</taxon>
    </lineage>
</organism>
<protein>
    <submittedName>
        <fullName evidence="2">CbrC family protein</fullName>
    </submittedName>
</protein>